<dbReference type="EMBL" id="DSYZ01000033">
    <property type="protein sequence ID" value="HGT82379.1"/>
    <property type="molecule type" value="Genomic_DNA"/>
</dbReference>
<dbReference type="AlphaFoldDB" id="A0A7J3M0R4"/>
<evidence type="ECO:0000313" key="1">
    <source>
        <dbReference type="EMBL" id="HGT82379.1"/>
    </source>
</evidence>
<reference evidence="1" key="1">
    <citation type="journal article" date="2020" name="mSystems">
        <title>Genome- and Community-Level Interaction Insights into Carbon Utilization and Element Cycling Functions of Hydrothermarchaeota in Hydrothermal Sediment.</title>
        <authorList>
            <person name="Zhou Z."/>
            <person name="Liu Y."/>
            <person name="Xu W."/>
            <person name="Pan J."/>
            <person name="Luo Z.H."/>
            <person name="Li M."/>
        </authorList>
    </citation>
    <scope>NUCLEOTIDE SEQUENCE [LARGE SCALE GENOMIC DNA]</scope>
    <source>
        <strain evidence="1">SpSt-587</strain>
    </source>
</reference>
<organism evidence="1">
    <name type="scientific">Archaeoglobus fulgidus</name>
    <dbReference type="NCBI Taxonomy" id="2234"/>
    <lineage>
        <taxon>Archaea</taxon>
        <taxon>Methanobacteriati</taxon>
        <taxon>Methanobacteriota</taxon>
        <taxon>Archaeoglobi</taxon>
        <taxon>Archaeoglobales</taxon>
        <taxon>Archaeoglobaceae</taxon>
        <taxon>Archaeoglobus</taxon>
    </lineage>
</organism>
<proteinExistence type="predicted"/>
<accession>A0A7J3M0R4</accession>
<name>A0A7J3M0R4_ARCFL</name>
<sequence>MPVSKLSKHSLSPAKFDEIIGKEESDSMNSYQRNLKSLKGLMVVEMNDREEQKLKLPTIPNACYAKFCG</sequence>
<comment type="caution">
    <text evidence="1">The sequence shown here is derived from an EMBL/GenBank/DDBJ whole genome shotgun (WGS) entry which is preliminary data.</text>
</comment>
<gene>
    <name evidence="1" type="ORF">ENT52_01430</name>
</gene>
<protein>
    <submittedName>
        <fullName evidence="1">Uncharacterized protein</fullName>
    </submittedName>
</protein>